<feature type="transmembrane region" description="Helical" evidence="1">
    <location>
        <begin position="63"/>
        <end position="83"/>
    </location>
</feature>
<feature type="transmembrane region" description="Helical" evidence="1">
    <location>
        <begin position="12"/>
        <end position="32"/>
    </location>
</feature>
<proteinExistence type="predicted"/>
<gene>
    <name evidence="2" type="ORF">POF43_023775</name>
</gene>
<keyword evidence="3" id="KW-1185">Reference proteome</keyword>
<evidence type="ECO:0000313" key="3">
    <source>
        <dbReference type="Proteomes" id="UP001156398"/>
    </source>
</evidence>
<evidence type="ECO:0008006" key="4">
    <source>
        <dbReference type="Google" id="ProtNLM"/>
    </source>
</evidence>
<feature type="transmembrane region" description="Helical" evidence="1">
    <location>
        <begin position="38"/>
        <end position="56"/>
    </location>
</feature>
<protein>
    <recommendedName>
        <fullName evidence="4">Holin</fullName>
    </recommendedName>
</protein>
<sequence>MKPALIFGREPAVILGAATALLQLLSAAVWHLTSGQQSAVNAVLAAVLAVVVAVMVHDGVVAAVSGLAQAGFALLLGFGFHVAPDLETGAMALIAAVGAAWLRTQVAAPVAADQLRPAPTPTTTQGA</sequence>
<keyword evidence="1" id="KW-1133">Transmembrane helix</keyword>
<dbReference type="RefSeq" id="WP_271322732.1">
    <property type="nucleotide sequence ID" value="NZ_JAAGKO020000040.1"/>
</dbReference>
<evidence type="ECO:0000256" key="1">
    <source>
        <dbReference type="SAM" id="Phobius"/>
    </source>
</evidence>
<organism evidence="2 3">
    <name type="scientific">Streptantibioticus silvisoli</name>
    <dbReference type="NCBI Taxonomy" id="2705255"/>
    <lineage>
        <taxon>Bacteria</taxon>
        <taxon>Bacillati</taxon>
        <taxon>Actinomycetota</taxon>
        <taxon>Actinomycetes</taxon>
        <taxon>Kitasatosporales</taxon>
        <taxon>Streptomycetaceae</taxon>
        <taxon>Streptantibioticus</taxon>
    </lineage>
</organism>
<accession>A0ABT6W4M7</accession>
<keyword evidence="1" id="KW-0812">Transmembrane</keyword>
<dbReference type="EMBL" id="JAAGKO020000040">
    <property type="protein sequence ID" value="MDI5965707.1"/>
    <property type="molecule type" value="Genomic_DNA"/>
</dbReference>
<dbReference type="Proteomes" id="UP001156398">
    <property type="component" value="Unassembled WGS sequence"/>
</dbReference>
<keyword evidence="1" id="KW-0472">Membrane</keyword>
<reference evidence="2 3" key="1">
    <citation type="submission" date="2023-05" db="EMBL/GenBank/DDBJ databases">
        <title>Streptantibioticus silvisoli sp. nov., acidotolerant actinomycetes 1 from pine litter.</title>
        <authorList>
            <person name="Swiecimska M."/>
            <person name="Golinska P."/>
            <person name="Sangal V."/>
            <person name="Wachnowicz B."/>
            <person name="Goodfellow M."/>
        </authorList>
    </citation>
    <scope>NUCLEOTIDE SEQUENCE [LARGE SCALE GENOMIC DNA]</scope>
    <source>
        <strain evidence="2 3">SL54</strain>
    </source>
</reference>
<comment type="caution">
    <text evidence="2">The sequence shown here is derived from an EMBL/GenBank/DDBJ whole genome shotgun (WGS) entry which is preliminary data.</text>
</comment>
<name>A0ABT6W4M7_9ACTN</name>
<evidence type="ECO:0000313" key="2">
    <source>
        <dbReference type="EMBL" id="MDI5965707.1"/>
    </source>
</evidence>